<accession>A0A317DLR3</accession>
<feature type="transmembrane region" description="Helical" evidence="7">
    <location>
        <begin position="148"/>
        <end position="166"/>
    </location>
</feature>
<dbReference type="AlphaFoldDB" id="A0A317DLR3"/>
<feature type="domain" description="Phosphatidic acid phosphatase type 2/haloperoxidase" evidence="8">
    <location>
        <begin position="60"/>
        <end position="163"/>
    </location>
</feature>
<dbReference type="RefSeq" id="WP_109802128.1">
    <property type="nucleotide sequence ID" value="NZ_QGKS01000218.1"/>
</dbReference>
<feature type="transmembrane region" description="Helical" evidence="7">
    <location>
        <begin position="26"/>
        <end position="44"/>
    </location>
</feature>
<keyword evidence="2" id="KW-1003">Cell membrane</keyword>
<feature type="transmembrane region" description="Helical" evidence="7">
    <location>
        <begin position="56"/>
        <end position="76"/>
    </location>
</feature>
<evidence type="ECO:0000256" key="4">
    <source>
        <dbReference type="ARBA" id="ARBA00022801"/>
    </source>
</evidence>
<gene>
    <name evidence="9" type="ORF">DKT69_14730</name>
</gene>
<evidence type="ECO:0000256" key="7">
    <source>
        <dbReference type="SAM" id="Phobius"/>
    </source>
</evidence>
<dbReference type="GO" id="GO:0005886">
    <property type="term" value="C:plasma membrane"/>
    <property type="evidence" value="ECO:0007669"/>
    <property type="project" value="UniProtKB-SubCell"/>
</dbReference>
<dbReference type="InterPro" id="IPR000326">
    <property type="entry name" value="PAP2/HPO"/>
</dbReference>
<evidence type="ECO:0000313" key="9">
    <source>
        <dbReference type="EMBL" id="PWR14716.1"/>
    </source>
</evidence>
<keyword evidence="4" id="KW-0378">Hydrolase</keyword>
<dbReference type="Gene3D" id="1.20.144.10">
    <property type="entry name" value="Phosphatidic acid phosphatase type 2/haloperoxidase"/>
    <property type="match status" value="1"/>
</dbReference>
<reference evidence="9 10" key="1">
    <citation type="submission" date="2018-05" db="EMBL/GenBank/DDBJ databases">
        <title>Micromonosporas from Atacama Desert.</title>
        <authorList>
            <person name="Carro L."/>
            <person name="Golinska P."/>
            <person name="Klenk H.-P."/>
            <person name="Goodfellow M."/>
        </authorList>
    </citation>
    <scope>NUCLEOTIDE SEQUENCE [LARGE SCALE GENOMIC DNA]</scope>
    <source>
        <strain evidence="9 10">4G51</strain>
    </source>
</reference>
<keyword evidence="3 7" id="KW-0812">Transmembrane</keyword>
<dbReference type="PANTHER" id="PTHR14969:SF62">
    <property type="entry name" value="DECAPRENYLPHOSPHORYL-5-PHOSPHORIBOSE PHOSPHATASE RV3807C-RELATED"/>
    <property type="match status" value="1"/>
</dbReference>
<evidence type="ECO:0000256" key="6">
    <source>
        <dbReference type="ARBA" id="ARBA00023136"/>
    </source>
</evidence>
<protein>
    <submittedName>
        <fullName evidence="9">UDP-diphosphatase</fullName>
    </submittedName>
</protein>
<dbReference type="OrthoDB" id="5243958at2"/>
<keyword evidence="6 7" id="KW-0472">Membrane</keyword>
<dbReference type="SMART" id="SM00014">
    <property type="entry name" value="acidPPc"/>
    <property type="match status" value="1"/>
</dbReference>
<feature type="transmembrane region" description="Helical" evidence="7">
    <location>
        <begin position="107"/>
        <end position="136"/>
    </location>
</feature>
<evidence type="ECO:0000313" key="10">
    <source>
        <dbReference type="Proteomes" id="UP000246050"/>
    </source>
</evidence>
<evidence type="ECO:0000256" key="2">
    <source>
        <dbReference type="ARBA" id="ARBA00022475"/>
    </source>
</evidence>
<evidence type="ECO:0000256" key="1">
    <source>
        <dbReference type="ARBA" id="ARBA00004651"/>
    </source>
</evidence>
<dbReference type="SUPFAM" id="SSF48317">
    <property type="entry name" value="Acid phosphatase/Vanadium-dependent haloperoxidase"/>
    <property type="match status" value="1"/>
</dbReference>
<evidence type="ECO:0000256" key="3">
    <source>
        <dbReference type="ARBA" id="ARBA00022692"/>
    </source>
</evidence>
<name>A0A317DLR3_9ACTN</name>
<dbReference type="Proteomes" id="UP000246050">
    <property type="component" value="Unassembled WGS sequence"/>
</dbReference>
<dbReference type="PANTHER" id="PTHR14969">
    <property type="entry name" value="SPHINGOSINE-1-PHOSPHATE PHOSPHOHYDROLASE"/>
    <property type="match status" value="1"/>
</dbReference>
<evidence type="ECO:0000259" key="8">
    <source>
        <dbReference type="SMART" id="SM00014"/>
    </source>
</evidence>
<evidence type="ECO:0000256" key="5">
    <source>
        <dbReference type="ARBA" id="ARBA00022989"/>
    </source>
</evidence>
<dbReference type="Pfam" id="PF01569">
    <property type="entry name" value="PAP2"/>
    <property type="match status" value="1"/>
</dbReference>
<keyword evidence="5 7" id="KW-1133">Transmembrane helix</keyword>
<organism evidence="9 10">
    <name type="scientific">Micromonospora sicca</name>
    <dbReference type="NCBI Taxonomy" id="2202420"/>
    <lineage>
        <taxon>Bacteria</taxon>
        <taxon>Bacillati</taxon>
        <taxon>Actinomycetota</taxon>
        <taxon>Actinomycetes</taxon>
        <taxon>Micromonosporales</taxon>
        <taxon>Micromonosporaceae</taxon>
        <taxon>Micromonospora</taxon>
    </lineage>
</organism>
<dbReference type="InterPro" id="IPR036938">
    <property type="entry name" value="PAP2/HPO_sf"/>
</dbReference>
<proteinExistence type="predicted"/>
<dbReference type="EMBL" id="QGKS01000218">
    <property type="protein sequence ID" value="PWR14716.1"/>
    <property type="molecule type" value="Genomic_DNA"/>
</dbReference>
<sequence>MNTRLFLQINDLARATPWLHAPLADYAKYGVVLFAVLLLAGWWTARQRGAGLPAAVWAPLGMLLAVAGNQLIVSAVHEPRPYTTLPGILVLADRSTDPSFPSDHATMAGAVAAGLLLVSWRLGLLAAATAAVMGFARIYIGAHYPSDVLAGFAVGAAVTLLGYLIARRPIGAALDRLDHTLLRPLLRPGGTAGAHQSSPARP</sequence>
<comment type="subcellular location">
    <subcellularLocation>
        <location evidence="1">Cell membrane</location>
        <topology evidence="1">Multi-pass membrane protein</topology>
    </subcellularLocation>
</comment>
<dbReference type="GO" id="GO:0016787">
    <property type="term" value="F:hydrolase activity"/>
    <property type="evidence" value="ECO:0007669"/>
    <property type="project" value="UniProtKB-KW"/>
</dbReference>
<comment type="caution">
    <text evidence="9">The sequence shown here is derived from an EMBL/GenBank/DDBJ whole genome shotgun (WGS) entry which is preliminary data.</text>
</comment>